<dbReference type="AlphaFoldDB" id="G0LCM0"/>
<dbReference type="PATRIC" id="fig|63186.3.peg.2820"/>
<dbReference type="STRING" id="63186.ZOBELLIA_2871"/>
<sequence length="206" mass="22840">MIKYIKNILAALVVTASLFSCEQERLDPVLTTAEGGGTLNEYMAYTIESTDPSGSNVTGRVVFYKTTLDQTLVQVSLDSPEFSALYDSTDPFEIVYPSAIMGGAVGTEITTMMTLYDVKIFAEQFDEDDTQLDTDDYDRDGDTEEYLPLLNFYAEFEENKFYVIDEAGFYEGISEMDSHINIYDVDGTTIIASGDLGLNAEPVESN</sequence>
<gene>
    <name evidence="1" type="ordered locus">zobellia_2871</name>
</gene>
<dbReference type="RefSeq" id="WP_013994213.1">
    <property type="nucleotide sequence ID" value="NC_015844.1"/>
</dbReference>
<keyword evidence="2" id="KW-1185">Reference proteome</keyword>
<dbReference type="OrthoDB" id="1177316at2"/>
<keyword evidence="1" id="KW-0449">Lipoprotein</keyword>
<name>G0LCM0_ZOBGA</name>
<dbReference type="Proteomes" id="UP000008898">
    <property type="component" value="Chromosome"/>
</dbReference>
<reference evidence="2" key="1">
    <citation type="submission" date="2009-07" db="EMBL/GenBank/DDBJ databases">
        <title>Complete genome sequence of Zobellia galactanivorans Dsij.</title>
        <authorList>
            <consortium name="Genoscope - CEA"/>
        </authorList>
    </citation>
    <scope>NUCLEOTIDE SEQUENCE [LARGE SCALE GENOMIC DNA]</scope>
    <source>
        <strain evidence="2">DSM 12802 / CCUG 47099 / CIP 106680 / NCIMB 13871 / Dsij</strain>
    </source>
</reference>
<dbReference type="HOGENOM" id="CLU_134448_0_0_10"/>
<accession>G0LCM0</accession>
<evidence type="ECO:0000313" key="2">
    <source>
        <dbReference type="Proteomes" id="UP000008898"/>
    </source>
</evidence>
<dbReference type="PROSITE" id="PS51257">
    <property type="entry name" value="PROKAR_LIPOPROTEIN"/>
    <property type="match status" value="1"/>
</dbReference>
<dbReference type="EMBL" id="FP476056">
    <property type="protein sequence ID" value="CAZ97018.1"/>
    <property type="molecule type" value="Genomic_DNA"/>
</dbReference>
<reference evidence="1 2" key="2">
    <citation type="journal article" date="2012" name="Environ. Microbiol.">
        <title>Characterization of the first alginolytic operons in a marine bacterium: from their emergence in marine Flavobacteriia to their independent transfers to marine Proteobacteria and human gut Bacteroides.</title>
        <authorList>
            <person name="Thomas F."/>
            <person name="Barbeyron T."/>
            <person name="Tonon T."/>
            <person name="Genicot S."/>
            <person name="Czjzek M."/>
            <person name="Michel G."/>
        </authorList>
    </citation>
    <scope>NUCLEOTIDE SEQUENCE [LARGE SCALE GENOMIC DNA]</scope>
    <source>
        <strain evidence="2">DSM 12802 / CCUG 47099 / CIP 106680 / NCIMB 13871 / Dsij</strain>
    </source>
</reference>
<organism evidence="1 2">
    <name type="scientific">Zobellia galactanivorans (strain DSM 12802 / CCUG 47099 / CIP 106680 / NCIMB 13871 / Dsij)</name>
    <dbReference type="NCBI Taxonomy" id="63186"/>
    <lineage>
        <taxon>Bacteria</taxon>
        <taxon>Pseudomonadati</taxon>
        <taxon>Bacteroidota</taxon>
        <taxon>Flavobacteriia</taxon>
        <taxon>Flavobacteriales</taxon>
        <taxon>Flavobacteriaceae</taxon>
        <taxon>Zobellia</taxon>
    </lineage>
</organism>
<protein>
    <submittedName>
        <fullName evidence="1">Hypothetical lipoprotein</fullName>
    </submittedName>
</protein>
<evidence type="ECO:0000313" key="1">
    <source>
        <dbReference type="EMBL" id="CAZ97018.1"/>
    </source>
</evidence>
<proteinExistence type="predicted"/>
<dbReference type="KEGG" id="zga:ZOBELLIA_2871"/>